<dbReference type="VEuPathDB" id="TrichDB:TVAG_098230"/>
<feature type="coiled-coil region" evidence="1">
    <location>
        <begin position="1"/>
        <end position="136"/>
    </location>
</feature>
<evidence type="ECO:0000256" key="1">
    <source>
        <dbReference type="SAM" id="Coils"/>
    </source>
</evidence>
<dbReference type="EMBL" id="DS113352">
    <property type="protein sequence ID" value="EAY09687.1"/>
    <property type="molecule type" value="Genomic_DNA"/>
</dbReference>
<organism evidence="3 4">
    <name type="scientific">Trichomonas vaginalis (strain ATCC PRA-98 / G3)</name>
    <dbReference type="NCBI Taxonomy" id="412133"/>
    <lineage>
        <taxon>Eukaryota</taxon>
        <taxon>Metamonada</taxon>
        <taxon>Parabasalia</taxon>
        <taxon>Trichomonadida</taxon>
        <taxon>Trichomonadidae</taxon>
        <taxon>Trichomonas</taxon>
    </lineage>
</organism>
<dbReference type="Proteomes" id="UP000001542">
    <property type="component" value="Unassembled WGS sequence"/>
</dbReference>
<evidence type="ECO:0000313" key="4">
    <source>
        <dbReference type="Proteomes" id="UP000001542"/>
    </source>
</evidence>
<feature type="compositionally biased region" description="Basic and acidic residues" evidence="2">
    <location>
        <begin position="340"/>
        <end position="359"/>
    </location>
</feature>
<gene>
    <name evidence="3" type="ORF">TVAG_098230</name>
</gene>
<name>A2ECA3_TRIV3</name>
<accession>A2ECA3</accession>
<reference evidence="3" key="1">
    <citation type="submission" date="2006-10" db="EMBL/GenBank/DDBJ databases">
        <authorList>
            <person name="Amadeo P."/>
            <person name="Zhao Q."/>
            <person name="Wortman J."/>
            <person name="Fraser-Liggett C."/>
            <person name="Carlton J."/>
        </authorList>
    </citation>
    <scope>NUCLEOTIDE SEQUENCE</scope>
    <source>
        <strain evidence="3">G3</strain>
    </source>
</reference>
<dbReference type="Gene3D" id="1.10.287.1490">
    <property type="match status" value="1"/>
</dbReference>
<keyword evidence="1" id="KW-0175">Coiled coil</keyword>
<proteinExistence type="predicted"/>
<feature type="region of interest" description="Disordered" evidence="2">
    <location>
        <begin position="324"/>
        <end position="359"/>
    </location>
</feature>
<keyword evidence="4" id="KW-1185">Reference proteome</keyword>
<feature type="compositionally biased region" description="Polar residues" evidence="2">
    <location>
        <begin position="330"/>
        <end position="339"/>
    </location>
</feature>
<sequence length="426" mass="49712">MEEKGEELEILMETIDEKQKEVDNIQAENAELKIKVQELRSNLKKERIVNSLQKLNTVGEIVREKPVVDISQYNEEHQELIKTLKNKIEDTAKKADQNKDFNQGLEKEIYGLIASNSEMENKLQLTELKIKQSRRAQQSMNSEAEMIRSQIHSIEGDISSISRDMRSNDKKISTMTQKKAMTLSTERSPESLDKEIESVKLQIESCRIRIDELEEVKNNLDEEIKAMDESREQQMSHYSNIIGWQEEKQNLTNQRNSFKNALLELKRTNAESDTNVSTLQKRYGILRNLYLKWKKENLSQFEQEANNDSALTIDSLLSKITALKQKSENGENNQSSISKTPDRSNMKFKYENGDKNDRSAGIKKLEEKINQIQIEYDRKLNTYRTNEYLHKNSIDQQRVLMFDQETDLINKINDTKLKIALKKLNQ</sequence>
<dbReference type="VEuPathDB" id="TrichDB:TVAGG3_0390350"/>
<protein>
    <submittedName>
        <fullName evidence="3">Uncharacterized protein</fullName>
    </submittedName>
</protein>
<dbReference type="RefSeq" id="XP_001321910.1">
    <property type="nucleotide sequence ID" value="XM_001321875.1"/>
</dbReference>
<evidence type="ECO:0000256" key="2">
    <source>
        <dbReference type="SAM" id="MobiDB-lite"/>
    </source>
</evidence>
<dbReference type="AlphaFoldDB" id="A2ECA3"/>
<dbReference type="KEGG" id="tva:4767610"/>
<dbReference type="InParanoid" id="A2ECA3"/>
<feature type="coiled-coil region" evidence="1">
    <location>
        <begin position="196"/>
        <end position="268"/>
    </location>
</feature>
<evidence type="ECO:0000313" key="3">
    <source>
        <dbReference type="EMBL" id="EAY09687.1"/>
    </source>
</evidence>
<dbReference type="SMR" id="A2ECA3"/>
<reference evidence="3" key="2">
    <citation type="journal article" date="2007" name="Science">
        <title>Draft genome sequence of the sexually transmitted pathogen Trichomonas vaginalis.</title>
        <authorList>
            <person name="Carlton J.M."/>
            <person name="Hirt R.P."/>
            <person name="Silva J.C."/>
            <person name="Delcher A.L."/>
            <person name="Schatz M."/>
            <person name="Zhao Q."/>
            <person name="Wortman J.R."/>
            <person name="Bidwell S.L."/>
            <person name="Alsmark U.C.M."/>
            <person name="Besteiro S."/>
            <person name="Sicheritz-Ponten T."/>
            <person name="Noel C.J."/>
            <person name="Dacks J.B."/>
            <person name="Foster P.G."/>
            <person name="Simillion C."/>
            <person name="Van de Peer Y."/>
            <person name="Miranda-Saavedra D."/>
            <person name="Barton G.J."/>
            <person name="Westrop G.D."/>
            <person name="Mueller S."/>
            <person name="Dessi D."/>
            <person name="Fiori P.L."/>
            <person name="Ren Q."/>
            <person name="Paulsen I."/>
            <person name="Zhang H."/>
            <person name="Bastida-Corcuera F.D."/>
            <person name="Simoes-Barbosa A."/>
            <person name="Brown M.T."/>
            <person name="Hayes R.D."/>
            <person name="Mukherjee M."/>
            <person name="Okumura C.Y."/>
            <person name="Schneider R."/>
            <person name="Smith A.J."/>
            <person name="Vanacova S."/>
            <person name="Villalvazo M."/>
            <person name="Haas B.J."/>
            <person name="Pertea M."/>
            <person name="Feldblyum T.V."/>
            <person name="Utterback T.R."/>
            <person name="Shu C.L."/>
            <person name="Osoegawa K."/>
            <person name="de Jong P.J."/>
            <person name="Hrdy I."/>
            <person name="Horvathova L."/>
            <person name="Zubacova Z."/>
            <person name="Dolezal P."/>
            <person name="Malik S.B."/>
            <person name="Logsdon J.M. Jr."/>
            <person name="Henze K."/>
            <person name="Gupta A."/>
            <person name="Wang C.C."/>
            <person name="Dunne R.L."/>
            <person name="Upcroft J.A."/>
            <person name="Upcroft P."/>
            <person name="White O."/>
            <person name="Salzberg S.L."/>
            <person name="Tang P."/>
            <person name="Chiu C.-H."/>
            <person name="Lee Y.-S."/>
            <person name="Embley T.M."/>
            <person name="Coombs G.H."/>
            <person name="Mottram J.C."/>
            <person name="Tachezy J."/>
            <person name="Fraser-Liggett C.M."/>
            <person name="Johnson P.J."/>
        </authorList>
    </citation>
    <scope>NUCLEOTIDE SEQUENCE [LARGE SCALE GENOMIC DNA]</scope>
    <source>
        <strain evidence="3">G3</strain>
    </source>
</reference>